<dbReference type="GO" id="GO:0006360">
    <property type="term" value="P:transcription by RNA polymerase I"/>
    <property type="evidence" value="ECO:0007669"/>
    <property type="project" value="InterPro"/>
</dbReference>
<dbReference type="PANTHER" id="PTHR28054">
    <property type="entry name" value="RNA POLYMERASE I-SPECIFIC TRANSCRIPTION INITIATION FACTOR RRN10"/>
    <property type="match status" value="1"/>
</dbReference>
<dbReference type="Proteomes" id="UP001220324">
    <property type="component" value="Unassembled WGS sequence"/>
</dbReference>
<dbReference type="InterPro" id="IPR022793">
    <property type="entry name" value="Rrn10"/>
</dbReference>
<reference evidence="2 3" key="1">
    <citation type="journal article" date="2023" name="IMA Fungus">
        <title>Comparative genomic study of the Penicillium genus elucidates a diverse pangenome and 15 lateral gene transfer events.</title>
        <authorList>
            <person name="Petersen C."/>
            <person name="Sorensen T."/>
            <person name="Nielsen M.R."/>
            <person name="Sondergaard T.E."/>
            <person name="Sorensen J.L."/>
            <person name="Fitzpatrick D.A."/>
            <person name="Frisvad J.C."/>
            <person name="Nielsen K.L."/>
        </authorList>
    </citation>
    <scope>NUCLEOTIDE SEQUENCE [LARGE SCALE GENOMIC DNA]</scope>
    <source>
        <strain evidence="2 3">IBT 35679</strain>
    </source>
</reference>
<accession>A0AAD6CME4</accession>
<name>A0AAD6CME4_9EURO</name>
<gene>
    <name evidence="2" type="ORF">N7494_012801</name>
</gene>
<proteinExistence type="predicted"/>
<evidence type="ECO:0000256" key="1">
    <source>
        <dbReference type="SAM" id="MobiDB-lite"/>
    </source>
</evidence>
<dbReference type="AlphaFoldDB" id="A0AAD6CME4"/>
<keyword evidence="3" id="KW-1185">Reference proteome</keyword>
<dbReference type="PANTHER" id="PTHR28054:SF1">
    <property type="entry name" value="RNA POLYMERASE I-SPECIFIC TRANSCRIPTION INITIATION FACTOR RRN10"/>
    <property type="match status" value="1"/>
</dbReference>
<evidence type="ECO:0000313" key="3">
    <source>
        <dbReference type="Proteomes" id="UP001220324"/>
    </source>
</evidence>
<protein>
    <submittedName>
        <fullName evidence="2">Uncharacterized protein</fullName>
    </submittedName>
</protein>
<feature type="region of interest" description="Disordered" evidence="1">
    <location>
        <begin position="1"/>
        <end position="39"/>
    </location>
</feature>
<feature type="compositionally biased region" description="Basic and acidic residues" evidence="1">
    <location>
        <begin position="12"/>
        <end position="32"/>
    </location>
</feature>
<evidence type="ECO:0000313" key="2">
    <source>
        <dbReference type="EMBL" id="KAJ5526151.1"/>
    </source>
</evidence>
<comment type="caution">
    <text evidence="2">The sequence shown here is derived from an EMBL/GenBank/DDBJ whole genome shotgun (WGS) entry which is preliminary data.</text>
</comment>
<organism evidence="2 3">
    <name type="scientific">Penicillium frequentans</name>
    <dbReference type="NCBI Taxonomy" id="3151616"/>
    <lineage>
        <taxon>Eukaryota</taxon>
        <taxon>Fungi</taxon>
        <taxon>Dikarya</taxon>
        <taxon>Ascomycota</taxon>
        <taxon>Pezizomycotina</taxon>
        <taxon>Eurotiomycetes</taxon>
        <taxon>Eurotiomycetidae</taxon>
        <taxon>Eurotiales</taxon>
        <taxon>Aspergillaceae</taxon>
        <taxon>Penicillium</taxon>
    </lineage>
</organism>
<sequence length="209" mass="23369">MSLEPGAENQVADDHAIPQDENRERSGSRVRFDLSTSDNRNSKSFRHIASLYDSVAGRVNNNGFVAPRPTRYGDTQASGGRDLRPEEVLYRHRPKKLEQIVEDESGYFAHENLPADRPLPSSEILTAIHAYSSDFYANKLRDNGKHNFYSMDESALLAVGILMEELAKEQLGETGDMALTEAMWNSEIRGPGDGNDPHIPKKETEGKDH</sequence>
<feature type="compositionally biased region" description="Basic and acidic residues" evidence="1">
    <location>
        <begin position="195"/>
        <end position="209"/>
    </location>
</feature>
<feature type="region of interest" description="Disordered" evidence="1">
    <location>
        <begin position="184"/>
        <end position="209"/>
    </location>
</feature>
<dbReference type="EMBL" id="JAQIZZ010000008">
    <property type="protein sequence ID" value="KAJ5526151.1"/>
    <property type="molecule type" value="Genomic_DNA"/>
</dbReference>